<protein>
    <submittedName>
        <fullName evidence="1">Uncharacterized protein</fullName>
    </submittedName>
</protein>
<gene>
    <name evidence="1" type="ORF">ACAOBT_LOCUS18006</name>
</gene>
<dbReference type="EMBL" id="CAKOFQ010007024">
    <property type="protein sequence ID" value="CAH1987706.1"/>
    <property type="molecule type" value="Genomic_DNA"/>
</dbReference>
<dbReference type="AlphaFoldDB" id="A0A9P0L2T0"/>
<accession>A0A9P0L2T0</accession>
<proteinExistence type="predicted"/>
<sequence length="95" mass="10710">MTTITFTPCIRTILNKNMSRKKNTKDFKAKPFCNTITSISVAAISSLKFCITEVANCWISIYMKGETTNFATIAISLKSLKRFLKLSFKLETIST</sequence>
<keyword evidence="2" id="KW-1185">Reference proteome</keyword>
<evidence type="ECO:0000313" key="2">
    <source>
        <dbReference type="Proteomes" id="UP001152888"/>
    </source>
</evidence>
<comment type="caution">
    <text evidence="1">The sequence shown here is derived from an EMBL/GenBank/DDBJ whole genome shotgun (WGS) entry which is preliminary data.</text>
</comment>
<reference evidence="1" key="1">
    <citation type="submission" date="2022-03" db="EMBL/GenBank/DDBJ databases">
        <authorList>
            <person name="Sayadi A."/>
        </authorList>
    </citation>
    <scope>NUCLEOTIDE SEQUENCE</scope>
</reference>
<organism evidence="1 2">
    <name type="scientific">Acanthoscelides obtectus</name>
    <name type="common">Bean weevil</name>
    <name type="synonym">Bruchus obtectus</name>
    <dbReference type="NCBI Taxonomy" id="200917"/>
    <lineage>
        <taxon>Eukaryota</taxon>
        <taxon>Metazoa</taxon>
        <taxon>Ecdysozoa</taxon>
        <taxon>Arthropoda</taxon>
        <taxon>Hexapoda</taxon>
        <taxon>Insecta</taxon>
        <taxon>Pterygota</taxon>
        <taxon>Neoptera</taxon>
        <taxon>Endopterygota</taxon>
        <taxon>Coleoptera</taxon>
        <taxon>Polyphaga</taxon>
        <taxon>Cucujiformia</taxon>
        <taxon>Chrysomeloidea</taxon>
        <taxon>Chrysomelidae</taxon>
        <taxon>Bruchinae</taxon>
        <taxon>Bruchini</taxon>
        <taxon>Acanthoscelides</taxon>
    </lineage>
</organism>
<evidence type="ECO:0000313" key="1">
    <source>
        <dbReference type="EMBL" id="CAH1987706.1"/>
    </source>
</evidence>
<name>A0A9P0L2T0_ACAOB</name>
<dbReference type="Proteomes" id="UP001152888">
    <property type="component" value="Unassembled WGS sequence"/>
</dbReference>